<evidence type="ECO:0000313" key="4">
    <source>
        <dbReference type="Proteomes" id="UP000297475"/>
    </source>
</evidence>
<dbReference type="Gene3D" id="3.40.30.10">
    <property type="entry name" value="Glutaredoxin"/>
    <property type="match status" value="1"/>
</dbReference>
<evidence type="ECO:0000259" key="2">
    <source>
        <dbReference type="PROSITE" id="PS51352"/>
    </source>
</evidence>
<dbReference type="InterPro" id="IPR017937">
    <property type="entry name" value="Thioredoxin_CS"/>
</dbReference>
<dbReference type="PANTHER" id="PTHR42852:SF13">
    <property type="entry name" value="PROTEIN DIPZ"/>
    <property type="match status" value="1"/>
</dbReference>
<sequence>MRQPTLLLSLTALLSLLTGTLLILGYLALTGGTAEDRPLAGTEPGPGVQAWARDQIVDTLPAFTMEDLSGRERAIGEWVGQPMIINVWATWCGPCREEVPLLIDIQAEHGDQLTVIGLSMDDPAPVSAFAREFGINYPLLVGDADARTVTRLLGSDELGLPHTFVVDAEGRIVGFHLGLIRPEEVPALLTPIVDMQ</sequence>
<dbReference type="InterPro" id="IPR000866">
    <property type="entry name" value="AhpC/TSA"/>
</dbReference>
<dbReference type="Proteomes" id="UP000297475">
    <property type="component" value="Unassembled WGS sequence"/>
</dbReference>
<dbReference type="PROSITE" id="PS00194">
    <property type="entry name" value="THIOREDOXIN_1"/>
    <property type="match status" value="1"/>
</dbReference>
<dbReference type="PANTHER" id="PTHR42852">
    <property type="entry name" value="THIOL:DISULFIDE INTERCHANGE PROTEIN DSBE"/>
    <property type="match status" value="1"/>
</dbReference>
<dbReference type="CDD" id="cd02966">
    <property type="entry name" value="TlpA_like_family"/>
    <property type="match status" value="1"/>
</dbReference>
<dbReference type="OrthoDB" id="9799347at2"/>
<comment type="caution">
    <text evidence="3">The sequence shown here is derived from an EMBL/GenBank/DDBJ whole genome shotgun (WGS) entry which is preliminary data.</text>
</comment>
<protein>
    <submittedName>
        <fullName evidence="3">TlpA family protein disulfide reductase</fullName>
    </submittedName>
</protein>
<dbReference type="AlphaFoldDB" id="A0A4Z0WJ87"/>
<dbReference type="PROSITE" id="PS51352">
    <property type="entry name" value="THIOREDOXIN_2"/>
    <property type="match status" value="1"/>
</dbReference>
<dbReference type="InterPro" id="IPR036249">
    <property type="entry name" value="Thioredoxin-like_sf"/>
</dbReference>
<accession>A0A4Z0WJ87</accession>
<dbReference type="RefSeq" id="WP_135481331.1">
    <property type="nucleotide sequence ID" value="NZ_SRMF01000001.1"/>
</dbReference>
<evidence type="ECO:0000313" key="3">
    <source>
        <dbReference type="EMBL" id="TGG95563.1"/>
    </source>
</evidence>
<dbReference type="SUPFAM" id="SSF52833">
    <property type="entry name" value="Thioredoxin-like"/>
    <property type="match status" value="1"/>
</dbReference>
<keyword evidence="4" id="KW-1185">Reference proteome</keyword>
<gene>
    <name evidence="3" type="ORF">E4656_03860</name>
</gene>
<dbReference type="GO" id="GO:0015036">
    <property type="term" value="F:disulfide oxidoreductase activity"/>
    <property type="evidence" value="ECO:0007669"/>
    <property type="project" value="UniProtKB-ARBA"/>
</dbReference>
<dbReference type="EMBL" id="SRMF01000001">
    <property type="protein sequence ID" value="TGG95563.1"/>
    <property type="molecule type" value="Genomic_DNA"/>
</dbReference>
<reference evidence="3 4" key="1">
    <citation type="submission" date="2019-04" db="EMBL/GenBank/DDBJ databases">
        <title>Natronospirillum operosus gen. nov., sp. nov., a haloalkaliphilic satellite isolated from decaying biomass of laboratory culture of cyanobacterium Geitlerinema sp. and proposal of Natronospirillaceae fam. nov. and Saccharospirillaceae fam. nov.</title>
        <authorList>
            <person name="Kevbrin V."/>
            <person name="Boltyanskaya Y."/>
            <person name="Koziaeva V."/>
            <person name="Grouzdev D.S."/>
            <person name="Park M."/>
            <person name="Cho J."/>
        </authorList>
    </citation>
    <scope>NUCLEOTIDE SEQUENCE [LARGE SCALE GENOMIC DNA]</scope>
    <source>
        <strain evidence="3 4">G-116</strain>
    </source>
</reference>
<dbReference type="InterPro" id="IPR013766">
    <property type="entry name" value="Thioredoxin_domain"/>
</dbReference>
<dbReference type="Pfam" id="PF00578">
    <property type="entry name" value="AhpC-TSA"/>
    <property type="match status" value="1"/>
</dbReference>
<name>A0A4Z0WJ87_9GAMM</name>
<organism evidence="3 4">
    <name type="scientific">Natronospirillum operosum</name>
    <dbReference type="NCBI Taxonomy" id="2759953"/>
    <lineage>
        <taxon>Bacteria</taxon>
        <taxon>Pseudomonadati</taxon>
        <taxon>Pseudomonadota</taxon>
        <taxon>Gammaproteobacteria</taxon>
        <taxon>Oceanospirillales</taxon>
        <taxon>Natronospirillaceae</taxon>
        <taxon>Natronospirillum</taxon>
    </lineage>
</organism>
<proteinExistence type="predicted"/>
<evidence type="ECO:0000256" key="1">
    <source>
        <dbReference type="ARBA" id="ARBA00023284"/>
    </source>
</evidence>
<keyword evidence="1" id="KW-0676">Redox-active center</keyword>
<feature type="domain" description="Thioredoxin" evidence="2">
    <location>
        <begin position="54"/>
        <end position="194"/>
    </location>
</feature>
<dbReference type="GO" id="GO:0016209">
    <property type="term" value="F:antioxidant activity"/>
    <property type="evidence" value="ECO:0007669"/>
    <property type="project" value="InterPro"/>
</dbReference>
<dbReference type="InterPro" id="IPR050553">
    <property type="entry name" value="Thioredoxin_ResA/DsbE_sf"/>
</dbReference>